<evidence type="ECO:0000256" key="1">
    <source>
        <dbReference type="SAM" id="MobiDB-lite"/>
    </source>
</evidence>
<sequence length="197" mass="23588">MFYNINKEDTEIVPKESDQVEKEINPDDLPIFNKYNKNDLDFKEFQPKEKLFYCFFAETQVPNSQMVNNKYKKIFGINNSQDIQRFCFYPNTKKKISTHYQIYKFHSVFHYPFQITNSQTVSDNTNNNDINSNESNENNESRNQNPKTQIEQEYGFKANQNQNEIKANDLPKFNKYNKNDPRIERATFHLLGERNNH</sequence>
<keyword evidence="4" id="KW-1185">Reference proteome</keyword>
<evidence type="ECO:0000313" key="2">
    <source>
        <dbReference type="EMBL" id="KAK8834690.1"/>
    </source>
</evidence>
<feature type="compositionally biased region" description="Low complexity" evidence="1">
    <location>
        <begin position="124"/>
        <end position="145"/>
    </location>
</feature>
<organism evidence="2 4">
    <name type="scientific">Tritrichomonas musculus</name>
    <dbReference type="NCBI Taxonomy" id="1915356"/>
    <lineage>
        <taxon>Eukaryota</taxon>
        <taxon>Metamonada</taxon>
        <taxon>Parabasalia</taxon>
        <taxon>Tritrichomonadida</taxon>
        <taxon>Tritrichomonadidae</taxon>
        <taxon>Tritrichomonas</taxon>
    </lineage>
</organism>
<accession>A0ABR2GL80</accession>
<reference evidence="2 4" key="1">
    <citation type="submission" date="2024-04" db="EMBL/GenBank/DDBJ databases">
        <title>Tritrichomonas musculus Genome.</title>
        <authorList>
            <person name="Alves-Ferreira E."/>
            <person name="Grigg M."/>
            <person name="Lorenzi H."/>
            <person name="Galac M."/>
        </authorList>
    </citation>
    <scope>NUCLEOTIDE SEQUENCE [LARGE SCALE GENOMIC DNA]</scope>
    <source>
        <strain evidence="2 4">EAF2021</strain>
    </source>
</reference>
<feature type="region of interest" description="Disordered" evidence="1">
    <location>
        <begin position="120"/>
        <end position="146"/>
    </location>
</feature>
<protein>
    <submittedName>
        <fullName evidence="2">Uncharacterized protein</fullName>
    </submittedName>
</protein>
<dbReference type="Proteomes" id="UP001470230">
    <property type="component" value="Unassembled WGS sequence"/>
</dbReference>
<dbReference type="EMBL" id="JAPFFF010000338">
    <property type="protein sequence ID" value="KAK8834690.1"/>
    <property type="molecule type" value="Genomic_DNA"/>
</dbReference>
<proteinExistence type="predicted"/>
<name>A0ABR2GL80_9EUKA</name>
<evidence type="ECO:0000313" key="4">
    <source>
        <dbReference type="Proteomes" id="UP001470230"/>
    </source>
</evidence>
<evidence type="ECO:0000313" key="3">
    <source>
        <dbReference type="EMBL" id="KAK8850188.1"/>
    </source>
</evidence>
<dbReference type="EMBL" id="JAPFFF010000024">
    <property type="protein sequence ID" value="KAK8850188.1"/>
    <property type="molecule type" value="Genomic_DNA"/>
</dbReference>
<comment type="caution">
    <text evidence="2">The sequence shown here is derived from an EMBL/GenBank/DDBJ whole genome shotgun (WGS) entry which is preliminary data.</text>
</comment>
<gene>
    <name evidence="3" type="ORF">M9Y10_018312</name>
    <name evidence="2" type="ORF">M9Y10_026159</name>
</gene>